<evidence type="ECO:0000259" key="7">
    <source>
        <dbReference type="PROSITE" id="PS51396"/>
    </source>
</evidence>
<gene>
    <name evidence="8" type="ORF">CTEN210_16694</name>
</gene>
<dbReference type="InterPro" id="IPR015155">
    <property type="entry name" value="PFU"/>
</dbReference>
<dbReference type="EMBL" id="BLLK01000069">
    <property type="protein sequence ID" value="GFH60218.1"/>
    <property type="molecule type" value="Genomic_DNA"/>
</dbReference>
<dbReference type="InterPro" id="IPR001680">
    <property type="entry name" value="WD40_rpt"/>
</dbReference>
<dbReference type="GO" id="GO:0043130">
    <property type="term" value="F:ubiquitin binding"/>
    <property type="evidence" value="ECO:0007669"/>
    <property type="project" value="TreeGrafter"/>
</dbReference>
<keyword evidence="3 5" id="KW-0853">WD repeat</keyword>
<comment type="caution">
    <text evidence="8">The sequence shown here is derived from an EMBL/GenBank/DDBJ whole genome shotgun (WGS) entry which is preliminary data.</text>
</comment>
<protein>
    <recommendedName>
        <fullName evidence="10">Phospholipase A-2-activating protein</fullName>
    </recommendedName>
</protein>
<feature type="repeat" description="WD" evidence="5">
    <location>
        <begin position="109"/>
        <end position="150"/>
    </location>
</feature>
<dbReference type="InterPro" id="IPR013535">
    <property type="entry name" value="PUL_dom"/>
</dbReference>
<dbReference type="InterPro" id="IPR036322">
    <property type="entry name" value="WD40_repeat_dom_sf"/>
</dbReference>
<dbReference type="Gene3D" id="1.25.10.10">
    <property type="entry name" value="Leucine-rich Repeat Variant"/>
    <property type="match status" value="1"/>
</dbReference>
<dbReference type="Gene3D" id="2.130.10.10">
    <property type="entry name" value="YVTN repeat-like/Quinoprotein amine dehydrogenase"/>
    <property type="match status" value="3"/>
</dbReference>
<dbReference type="Gene3D" id="3.10.20.870">
    <property type="entry name" value="PFU (PLAA family ubiquitin binding), C-terminal domain"/>
    <property type="match status" value="1"/>
</dbReference>
<evidence type="ECO:0000313" key="8">
    <source>
        <dbReference type="EMBL" id="GFH60218.1"/>
    </source>
</evidence>
<dbReference type="Pfam" id="PF08324">
    <property type="entry name" value="PUL"/>
    <property type="match status" value="1"/>
</dbReference>
<name>A0AAD3D9E6_9STRA</name>
<dbReference type="InterPro" id="IPR015943">
    <property type="entry name" value="WD40/YVTN_repeat-like_dom_sf"/>
</dbReference>
<dbReference type="SMART" id="SM00320">
    <property type="entry name" value="WD40"/>
    <property type="match status" value="6"/>
</dbReference>
<dbReference type="GO" id="GO:0005634">
    <property type="term" value="C:nucleus"/>
    <property type="evidence" value="ECO:0007669"/>
    <property type="project" value="TreeGrafter"/>
</dbReference>
<dbReference type="AlphaFoldDB" id="A0AAD3D9E6"/>
<feature type="repeat" description="WD" evidence="5">
    <location>
        <begin position="225"/>
        <end position="266"/>
    </location>
</feature>
<reference evidence="8 9" key="1">
    <citation type="journal article" date="2021" name="Sci. Rep.">
        <title>The genome of the diatom Chaetoceros tenuissimus carries an ancient integrated fragment of an extant virus.</title>
        <authorList>
            <person name="Hongo Y."/>
            <person name="Kimura K."/>
            <person name="Takaki Y."/>
            <person name="Yoshida Y."/>
            <person name="Baba S."/>
            <person name="Kobayashi G."/>
            <person name="Nagasaki K."/>
            <person name="Hano T."/>
            <person name="Tomaru Y."/>
        </authorList>
    </citation>
    <scope>NUCLEOTIDE SEQUENCE [LARGE SCALE GENOMIC DNA]</scope>
    <source>
        <strain evidence="8 9">NIES-3715</strain>
    </source>
</reference>
<evidence type="ECO:0000256" key="2">
    <source>
        <dbReference type="ARBA" id="ARBA00022490"/>
    </source>
</evidence>
<dbReference type="PANTHER" id="PTHR19849">
    <property type="entry name" value="PHOSPHOLIPASE A-2-ACTIVATING PROTEIN"/>
    <property type="match status" value="1"/>
</dbReference>
<feature type="domain" description="PUL" evidence="7">
    <location>
        <begin position="544"/>
        <end position="824"/>
    </location>
</feature>
<evidence type="ECO:0000256" key="4">
    <source>
        <dbReference type="ARBA" id="ARBA00022737"/>
    </source>
</evidence>
<keyword evidence="9" id="KW-1185">Reference proteome</keyword>
<dbReference type="PROSITE" id="PS51396">
    <property type="entry name" value="PUL"/>
    <property type="match status" value="1"/>
</dbReference>
<evidence type="ECO:0000256" key="3">
    <source>
        <dbReference type="ARBA" id="ARBA00022574"/>
    </source>
</evidence>
<dbReference type="GO" id="GO:0005737">
    <property type="term" value="C:cytoplasm"/>
    <property type="evidence" value="ECO:0007669"/>
    <property type="project" value="UniProtKB-SubCell"/>
</dbReference>
<accession>A0AAD3D9E6</accession>
<evidence type="ECO:0000259" key="6">
    <source>
        <dbReference type="PROSITE" id="PS51394"/>
    </source>
</evidence>
<dbReference type="PROSITE" id="PS50082">
    <property type="entry name" value="WD_REPEATS_2"/>
    <property type="match status" value="2"/>
</dbReference>
<dbReference type="PROSITE" id="PS51394">
    <property type="entry name" value="PFU"/>
    <property type="match status" value="1"/>
</dbReference>
<dbReference type="GO" id="GO:0043161">
    <property type="term" value="P:proteasome-mediated ubiquitin-dependent protein catabolic process"/>
    <property type="evidence" value="ECO:0007669"/>
    <property type="project" value="TreeGrafter"/>
</dbReference>
<dbReference type="GO" id="GO:0010992">
    <property type="term" value="P:ubiquitin recycling"/>
    <property type="evidence" value="ECO:0007669"/>
    <property type="project" value="TreeGrafter"/>
</dbReference>
<dbReference type="InterPro" id="IPR019775">
    <property type="entry name" value="WD40_repeat_CS"/>
</dbReference>
<dbReference type="InterPro" id="IPR011989">
    <property type="entry name" value="ARM-like"/>
</dbReference>
<evidence type="ECO:0000256" key="5">
    <source>
        <dbReference type="PROSITE-ProRule" id="PRU00221"/>
    </source>
</evidence>
<evidence type="ECO:0000256" key="1">
    <source>
        <dbReference type="ARBA" id="ARBA00004496"/>
    </source>
</evidence>
<comment type="subcellular location">
    <subcellularLocation>
        <location evidence="1">Cytoplasm</location>
    </subcellularLocation>
</comment>
<organism evidence="8 9">
    <name type="scientific">Chaetoceros tenuissimus</name>
    <dbReference type="NCBI Taxonomy" id="426638"/>
    <lineage>
        <taxon>Eukaryota</taxon>
        <taxon>Sar</taxon>
        <taxon>Stramenopiles</taxon>
        <taxon>Ochrophyta</taxon>
        <taxon>Bacillariophyta</taxon>
        <taxon>Coscinodiscophyceae</taxon>
        <taxon>Chaetocerotophycidae</taxon>
        <taxon>Chaetocerotales</taxon>
        <taxon>Chaetocerotaceae</taxon>
        <taxon>Chaetoceros</taxon>
    </lineage>
</organism>
<sequence>MPSYKLSQSLITEGEPVRSLAFTSKHLLSGSESGTLSSIPISSDGDKLLNLEGSILQPGGEGTRHSHHITALTSIALGSNDDSSFYATGCKDNLIRIFDSETHAQVQTLRGHENAVTALSTLYIPLDNGSLKTILVSGSWDGSAKLWDVSCLSSGDVNIACISTLDGHENTVSVQGLPPIDHTGRLATGSAGIAQNNVISQHKIRIWEITFVNDSVKVDLKHTIAQDHAGPIRDLAYDSTSQMLLSCSNDGTVKVRDAMNGQTVTTLMCPASLLNNSQPPMLLSVDSTGDGKVIAGSEDGNLIIWDVHGSGDDAVQVIPHPNCVWKVLSAVDESNDILTGCHDGTVRVFSTSDAKTASDAEQSAFQNSVMEARAKTSSGPSADEIAALPKWEMNAGHIGRSEGQVQVFNKNGKAIAAQWSMASGTWIEVGEVTGRNENAGTIDGVEFDHVFPIEIDLASGGLQKLQIGYNNGENPFTVAQKFIDDYMLDQGYLAQIADYIRSRVGEAAGPTLGMEGAAPMSGDVSSNPVPMDVTPTPTPAASYTHFPMRGYKAFETGADQNVLSKVCNKIREFNSCLNNNLSPNEIDGTLESLCQTIAATNRYHATTVSDEELAIILKMMQGWSLENVFPSLDLARLIALHPDAAKSSRSMYWDKIVACALDKCESLLSSDITGTPKTAIPMLSFRLFANCFRGGVGSQSAVELHLHRILKCVDSFAASTNKNVRLSLSTVLLNASSHMKSVGRFDDAIPDLFLITIGNICGSGIYETEPIVRVLVAFGTALLVDNTFQSKAKAMHMGSMLNLVASQHGENAGSIVAEISSILQ</sequence>
<dbReference type="Pfam" id="PF00400">
    <property type="entry name" value="WD40"/>
    <property type="match status" value="4"/>
</dbReference>
<dbReference type="PANTHER" id="PTHR19849:SF0">
    <property type="entry name" value="PHOSPHOLIPASE A-2-ACTIVATING PROTEIN"/>
    <property type="match status" value="1"/>
</dbReference>
<feature type="domain" description="PFU" evidence="6">
    <location>
        <begin position="418"/>
        <end position="514"/>
    </location>
</feature>
<evidence type="ECO:0000313" key="9">
    <source>
        <dbReference type="Proteomes" id="UP001054902"/>
    </source>
</evidence>
<keyword evidence="2" id="KW-0963">Cytoplasm</keyword>
<dbReference type="PROSITE" id="PS00678">
    <property type="entry name" value="WD_REPEATS_1"/>
    <property type="match status" value="1"/>
</dbReference>
<evidence type="ECO:0008006" key="10">
    <source>
        <dbReference type="Google" id="ProtNLM"/>
    </source>
</evidence>
<dbReference type="InterPro" id="IPR038122">
    <property type="entry name" value="PFU_sf"/>
</dbReference>
<dbReference type="Proteomes" id="UP001054902">
    <property type="component" value="Unassembled WGS sequence"/>
</dbReference>
<dbReference type="SUPFAM" id="SSF50978">
    <property type="entry name" value="WD40 repeat-like"/>
    <property type="match status" value="1"/>
</dbReference>
<dbReference type="Pfam" id="PF09070">
    <property type="entry name" value="PFU"/>
    <property type="match status" value="1"/>
</dbReference>
<keyword evidence="4" id="KW-0677">Repeat</keyword>
<proteinExistence type="predicted"/>